<comment type="caution">
    <text evidence="1">The sequence shown here is derived from an EMBL/GenBank/DDBJ whole genome shotgun (WGS) entry which is preliminary data.</text>
</comment>
<protein>
    <recommendedName>
        <fullName evidence="3">DUF2190 family protein</fullName>
    </recommendedName>
</protein>
<dbReference type="AlphaFoldDB" id="A0A9D2P1W3"/>
<accession>A0A9D2P1W3</accession>
<evidence type="ECO:0000313" key="2">
    <source>
        <dbReference type="Proteomes" id="UP000823882"/>
    </source>
</evidence>
<gene>
    <name evidence="1" type="ORF">H9701_10970</name>
</gene>
<sequence>MAQVAFDEIGAVTATFLTTGTLKKGDVVEVSGEKTVGPCSDAGRFCGVALDVAADGAAAVQVGGFLRVKVSGEGVTPGRVSLVADGTGGVRKAAAGSGGSGGESGQECLVVSLSGKSAVILM</sequence>
<organism evidence="1 2">
    <name type="scientific">Candidatus Intestinimonas pullistercoris</name>
    <dbReference type="NCBI Taxonomy" id="2838623"/>
    <lineage>
        <taxon>Bacteria</taxon>
        <taxon>Bacillati</taxon>
        <taxon>Bacillota</taxon>
        <taxon>Clostridia</taxon>
        <taxon>Eubacteriales</taxon>
        <taxon>Intestinimonas</taxon>
    </lineage>
</organism>
<reference evidence="1" key="2">
    <citation type="submission" date="2021-04" db="EMBL/GenBank/DDBJ databases">
        <authorList>
            <person name="Gilroy R."/>
        </authorList>
    </citation>
    <scope>NUCLEOTIDE SEQUENCE</scope>
    <source>
        <strain evidence="1">CHK186-1790</strain>
    </source>
</reference>
<evidence type="ECO:0000313" key="1">
    <source>
        <dbReference type="EMBL" id="HJC42052.1"/>
    </source>
</evidence>
<name>A0A9D2P1W3_9FIRM</name>
<evidence type="ECO:0008006" key="3">
    <source>
        <dbReference type="Google" id="ProtNLM"/>
    </source>
</evidence>
<dbReference type="EMBL" id="DWWJ01000206">
    <property type="protein sequence ID" value="HJC42052.1"/>
    <property type="molecule type" value="Genomic_DNA"/>
</dbReference>
<dbReference type="Proteomes" id="UP000823882">
    <property type="component" value="Unassembled WGS sequence"/>
</dbReference>
<reference evidence="1" key="1">
    <citation type="journal article" date="2021" name="PeerJ">
        <title>Extensive microbial diversity within the chicken gut microbiome revealed by metagenomics and culture.</title>
        <authorList>
            <person name="Gilroy R."/>
            <person name="Ravi A."/>
            <person name="Getino M."/>
            <person name="Pursley I."/>
            <person name="Horton D.L."/>
            <person name="Alikhan N.F."/>
            <person name="Baker D."/>
            <person name="Gharbi K."/>
            <person name="Hall N."/>
            <person name="Watson M."/>
            <person name="Adriaenssens E.M."/>
            <person name="Foster-Nyarko E."/>
            <person name="Jarju S."/>
            <person name="Secka A."/>
            <person name="Antonio M."/>
            <person name="Oren A."/>
            <person name="Chaudhuri R.R."/>
            <person name="La Ragione R."/>
            <person name="Hildebrand F."/>
            <person name="Pallen M.J."/>
        </authorList>
    </citation>
    <scope>NUCLEOTIDE SEQUENCE</scope>
    <source>
        <strain evidence="1">CHK186-1790</strain>
    </source>
</reference>
<proteinExistence type="predicted"/>